<feature type="compositionally biased region" description="Polar residues" evidence="1">
    <location>
        <begin position="24"/>
        <end position="34"/>
    </location>
</feature>
<reference evidence="2" key="1">
    <citation type="submission" date="2020-11" db="EMBL/GenBank/DDBJ databases">
        <authorList>
            <person name="Tran Van P."/>
        </authorList>
    </citation>
    <scope>NUCLEOTIDE SEQUENCE</scope>
</reference>
<dbReference type="PANTHER" id="PTHR23254">
    <property type="entry name" value="EIF4G DOMAIN PROTEIN"/>
    <property type="match status" value="1"/>
</dbReference>
<dbReference type="SUPFAM" id="SSF48371">
    <property type="entry name" value="ARM repeat"/>
    <property type="match status" value="1"/>
</dbReference>
<protein>
    <recommendedName>
        <fullName evidence="3">MIF4G domain-containing protein</fullName>
    </recommendedName>
</protein>
<feature type="region of interest" description="Disordered" evidence="1">
    <location>
        <begin position="1"/>
        <end position="34"/>
    </location>
</feature>
<dbReference type="AlphaFoldDB" id="A0A7R8VLC5"/>
<dbReference type="Gene3D" id="1.25.40.180">
    <property type="match status" value="2"/>
</dbReference>
<dbReference type="GO" id="GO:0008494">
    <property type="term" value="F:translation activator activity"/>
    <property type="evidence" value="ECO:0007669"/>
    <property type="project" value="TreeGrafter"/>
</dbReference>
<dbReference type="EMBL" id="OA566570">
    <property type="protein sequence ID" value="CAD7199100.1"/>
    <property type="molecule type" value="Genomic_DNA"/>
</dbReference>
<accession>A0A7R8VLC5</accession>
<evidence type="ECO:0000256" key="1">
    <source>
        <dbReference type="SAM" id="MobiDB-lite"/>
    </source>
</evidence>
<sequence length="357" mass="40010">MKSSMNLPSTLNNHHQQHHHMQQRTGHVLQSSKSSGNILHQLHQSKSTGNVLHHSTVQGPRVHFQLEPTHRMPPSEPPPSQPQVLQMETVPKSPLKSLSVSEMKTVLADSSGNKFQSSVVADSSVGKLLRLPSSVLPGGLKRSKSLGAADMMRQNPSSYSVSKEAPDLGPFPSEVHAAIRHAVEDPNKLSARTLMELVRQIMDRSCIQCVLLPPCCQTVYHHNRGEINTGTTLSRLAKEHKETFLESLLNTCRQWCQERDKILKQGGGTTRFCAFMQFLNEMYCETDSLFFVLTSVGRDFEQELPNKLTQLIASVRDTFLMVHNVPSIKKTLLQLIELRAARWQLSASAVMYYTTQQ</sequence>
<dbReference type="GO" id="GO:0005829">
    <property type="term" value="C:cytosol"/>
    <property type="evidence" value="ECO:0007669"/>
    <property type="project" value="TreeGrafter"/>
</dbReference>
<organism evidence="2">
    <name type="scientific">Timema douglasi</name>
    <name type="common">Walking stick</name>
    <dbReference type="NCBI Taxonomy" id="61478"/>
    <lineage>
        <taxon>Eukaryota</taxon>
        <taxon>Metazoa</taxon>
        <taxon>Ecdysozoa</taxon>
        <taxon>Arthropoda</taxon>
        <taxon>Hexapoda</taxon>
        <taxon>Insecta</taxon>
        <taxon>Pterygota</taxon>
        <taxon>Neoptera</taxon>
        <taxon>Polyneoptera</taxon>
        <taxon>Phasmatodea</taxon>
        <taxon>Timematodea</taxon>
        <taxon>Timematoidea</taxon>
        <taxon>Timematidae</taxon>
        <taxon>Timema</taxon>
    </lineage>
</organism>
<evidence type="ECO:0008006" key="3">
    <source>
        <dbReference type="Google" id="ProtNLM"/>
    </source>
</evidence>
<dbReference type="GO" id="GO:0006446">
    <property type="term" value="P:regulation of translational initiation"/>
    <property type="evidence" value="ECO:0007669"/>
    <property type="project" value="TreeGrafter"/>
</dbReference>
<gene>
    <name evidence="2" type="ORF">TDIB3V08_LOCUS5364</name>
</gene>
<evidence type="ECO:0000313" key="2">
    <source>
        <dbReference type="EMBL" id="CAD7199100.1"/>
    </source>
</evidence>
<name>A0A7R8VLC5_TIMDO</name>
<dbReference type="InterPro" id="IPR051367">
    <property type="entry name" value="mRNA_TranslReg/HistoneTransl"/>
</dbReference>
<feature type="compositionally biased region" description="Polar residues" evidence="1">
    <location>
        <begin position="1"/>
        <end position="13"/>
    </location>
</feature>
<dbReference type="PANTHER" id="PTHR23254:SF16">
    <property type="entry name" value="CBP80_20-DEPENDENT TRANSLATION INITIATION FACTOR"/>
    <property type="match status" value="1"/>
</dbReference>
<dbReference type="InterPro" id="IPR016024">
    <property type="entry name" value="ARM-type_fold"/>
</dbReference>
<proteinExistence type="predicted"/>